<gene>
    <name evidence="1" type="ORF">BROFUL_02596</name>
</gene>
<proteinExistence type="predicted"/>
<evidence type="ECO:0000313" key="2">
    <source>
        <dbReference type="Proteomes" id="UP000034954"/>
    </source>
</evidence>
<organism evidence="1 2">
    <name type="scientific">Candidatus Brocadia fulgida</name>
    <dbReference type="NCBI Taxonomy" id="380242"/>
    <lineage>
        <taxon>Bacteria</taxon>
        <taxon>Pseudomonadati</taxon>
        <taxon>Planctomycetota</taxon>
        <taxon>Candidatus Brocadiia</taxon>
        <taxon>Candidatus Brocadiales</taxon>
        <taxon>Candidatus Brocadiaceae</taxon>
        <taxon>Candidatus Brocadia</taxon>
    </lineage>
</organism>
<dbReference type="AlphaFoldDB" id="A0A0M2USX9"/>
<name>A0A0M2USX9_9BACT</name>
<evidence type="ECO:0000313" key="1">
    <source>
        <dbReference type="EMBL" id="KKO18715.1"/>
    </source>
</evidence>
<dbReference type="EMBL" id="LAQJ01000239">
    <property type="protein sequence ID" value="KKO18715.1"/>
    <property type="molecule type" value="Genomic_DNA"/>
</dbReference>
<keyword evidence="2" id="KW-1185">Reference proteome</keyword>
<sequence length="78" mass="9258">MREIEVGCKHEWIWGIYGQFIVQPIYRCFGYASYWDSSKFIMGIVFRTMCLSTQAYANLQKHFTNSYSQKSRLKNGDK</sequence>
<comment type="caution">
    <text evidence="1">The sequence shown here is derived from an EMBL/GenBank/DDBJ whole genome shotgun (WGS) entry which is preliminary data.</text>
</comment>
<accession>A0A0M2USX9</accession>
<protein>
    <submittedName>
        <fullName evidence="1">Uncharacterized protein</fullName>
    </submittedName>
</protein>
<reference evidence="1 2" key="1">
    <citation type="journal article" date="2013" name="BMC Microbiol.">
        <title>Identification of the type II cytochrome c maturation pathway in anammox bacteria by comparative genomics.</title>
        <authorList>
            <person name="Ferousi C."/>
            <person name="Speth D.R."/>
            <person name="Reimann J."/>
            <person name="Op den Camp H.J."/>
            <person name="Allen J.W."/>
            <person name="Keltjens J.T."/>
            <person name="Jetten M.S."/>
        </authorList>
    </citation>
    <scope>NUCLEOTIDE SEQUENCE [LARGE SCALE GENOMIC DNA]</scope>
    <source>
        <strain evidence="1">RU1</strain>
    </source>
</reference>
<dbReference type="Proteomes" id="UP000034954">
    <property type="component" value="Unassembled WGS sequence"/>
</dbReference>